<sequence length="176" mass="19182">MTGIRHIALIAAMVATLALVQQGPAHAGTELSQRLCQNNQIGTLRDTNLTMINGQPVSYGYRDSTIIGPGVPLQDGDVVRIRAGGSIKIDSWPWGPSYSPAGHPTERMRTFWGGISAPSFGLYGFFNSTGTAFPIGGDSGCVIYRGPQTWLWLPQNDDRTVDNSGRWDITVRIWTF</sequence>
<comment type="caution">
    <text evidence="2">The sequence shown here is derived from an EMBL/GenBank/DDBJ whole genome shotgun (WGS) entry which is preliminary data.</text>
</comment>
<protein>
    <recommendedName>
        <fullName evidence="4">Allene oxide cyclase barrel-like domain-containing protein</fullName>
    </recommendedName>
</protein>
<gene>
    <name evidence="2" type="ORF">BS329_36635</name>
</gene>
<proteinExistence type="predicted"/>
<keyword evidence="1" id="KW-0732">Signal</keyword>
<name>A0A1R0KFU6_9PSEU</name>
<feature type="signal peptide" evidence="1">
    <location>
        <begin position="1"/>
        <end position="27"/>
    </location>
</feature>
<dbReference type="OrthoDB" id="5184505at2"/>
<evidence type="ECO:0000313" key="3">
    <source>
        <dbReference type="Proteomes" id="UP000187486"/>
    </source>
</evidence>
<evidence type="ECO:0000256" key="1">
    <source>
        <dbReference type="SAM" id="SignalP"/>
    </source>
</evidence>
<organism evidence="2 3">
    <name type="scientific">Amycolatopsis coloradensis</name>
    <dbReference type="NCBI Taxonomy" id="76021"/>
    <lineage>
        <taxon>Bacteria</taxon>
        <taxon>Bacillati</taxon>
        <taxon>Actinomycetota</taxon>
        <taxon>Actinomycetes</taxon>
        <taxon>Pseudonocardiales</taxon>
        <taxon>Pseudonocardiaceae</taxon>
        <taxon>Amycolatopsis</taxon>
    </lineage>
</organism>
<keyword evidence="3" id="KW-1185">Reference proteome</keyword>
<evidence type="ECO:0000313" key="2">
    <source>
        <dbReference type="EMBL" id="OLZ44373.1"/>
    </source>
</evidence>
<reference evidence="2 3" key="1">
    <citation type="submission" date="2016-01" db="EMBL/GenBank/DDBJ databases">
        <title>Amycolatopsis coloradensis genome sequencing and assembly.</title>
        <authorList>
            <person name="Mayilraj S."/>
        </authorList>
    </citation>
    <scope>NUCLEOTIDE SEQUENCE [LARGE SCALE GENOMIC DNA]</scope>
    <source>
        <strain evidence="2 3">DSM 44225</strain>
    </source>
</reference>
<dbReference type="EMBL" id="MQUQ01000026">
    <property type="protein sequence ID" value="OLZ44373.1"/>
    <property type="molecule type" value="Genomic_DNA"/>
</dbReference>
<evidence type="ECO:0008006" key="4">
    <source>
        <dbReference type="Google" id="ProtNLM"/>
    </source>
</evidence>
<dbReference type="Gene3D" id="2.60.120.430">
    <property type="entry name" value="Galactose-binding lectin"/>
    <property type="match status" value="1"/>
</dbReference>
<accession>A0A1R0KFU6</accession>
<feature type="chain" id="PRO_5012367522" description="Allene oxide cyclase barrel-like domain-containing protein" evidence="1">
    <location>
        <begin position="28"/>
        <end position="176"/>
    </location>
</feature>
<dbReference type="AlphaFoldDB" id="A0A1R0KFU6"/>
<dbReference type="Proteomes" id="UP000187486">
    <property type="component" value="Unassembled WGS sequence"/>
</dbReference>
<dbReference type="STRING" id="76021.BS329_36635"/>
<dbReference type="RefSeq" id="WP_076167550.1">
    <property type="nucleotide sequence ID" value="NZ_JBEZVB010000037.1"/>
</dbReference>